<reference evidence="1 2" key="1">
    <citation type="submission" date="2024-01" db="EMBL/GenBank/DDBJ databases">
        <title>Genome assemblies of Stephania.</title>
        <authorList>
            <person name="Yang L."/>
        </authorList>
    </citation>
    <scope>NUCLEOTIDE SEQUENCE [LARGE SCALE GENOMIC DNA]</scope>
    <source>
        <strain evidence="1">QJT</strain>
        <tissue evidence="1">Leaf</tissue>
    </source>
</reference>
<organism evidence="1 2">
    <name type="scientific">Stephania japonica</name>
    <dbReference type="NCBI Taxonomy" id="461633"/>
    <lineage>
        <taxon>Eukaryota</taxon>
        <taxon>Viridiplantae</taxon>
        <taxon>Streptophyta</taxon>
        <taxon>Embryophyta</taxon>
        <taxon>Tracheophyta</taxon>
        <taxon>Spermatophyta</taxon>
        <taxon>Magnoliopsida</taxon>
        <taxon>Ranunculales</taxon>
        <taxon>Menispermaceae</taxon>
        <taxon>Menispermoideae</taxon>
        <taxon>Cissampelideae</taxon>
        <taxon>Stephania</taxon>
    </lineage>
</organism>
<evidence type="ECO:0000313" key="1">
    <source>
        <dbReference type="EMBL" id="KAK9137607.1"/>
    </source>
</evidence>
<sequence>MCLVIDGFSVRVIEEHNTIILQEFTAEEVKSAIFLMHPNKSPNEPNVLSTLLAHYWQRSLSSMPPVY</sequence>
<name>A0AAP0JP61_9MAGN</name>
<comment type="caution">
    <text evidence="1">The sequence shown here is derived from an EMBL/GenBank/DDBJ whole genome shotgun (WGS) entry which is preliminary data.</text>
</comment>
<keyword evidence="2" id="KW-1185">Reference proteome</keyword>
<gene>
    <name evidence="1" type="ORF">Sjap_008201</name>
</gene>
<dbReference type="EMBL" id="JBBNAE010000003">
    <property type="protein sequence ID" value="KAK9137607.1"/>
    <property type="molecule type" value="Genomic_DNA"/>
</dbReference>
<accession>A0AAP0JP61</accession>
<dbReference type="Proteomes" id="UP001417504">
    <property type="component" value="Unassembled WGS sequence"/>
</dbReference>
<evidence type="ECO:0000313" key="2">
    <source>
        <dbReference type="Proteomes" id="UP001417504"/>
    </source>
</evidence>
<dbReference type="AlphaFoldDB" id="A0AAP0JP61"/>
<protein>
    <submittedName>
        <fullName evidence="1">Uncharacterized protein</fullName>
    </submittedName>
</protein>
<proteinExistence type="predicted"/>